<dbReference type="OrthoDB" id="196858at2759"/>
<evidence type="ECO:0000259" key="1">
    <source>
        <dbReference type="PROSITE" id="PS50848"/>
    </source>
</evidence>
<dbReference type="STRING" id="4846.A0A367IKP0"/>
<comment type="caution">
    <text evidence="2">The sequence shown here is derived from an EMBL/GenBank/DDBJ whole genome shotgun (WGS) entry which is preliminary data.</text>
</comment>
<feature type="non-terminal residue" evidence="2">
    <location>
        <position position="229"/>
    </location>
</feature>
<evidence type="ECO:0000313" key="3">
    <source>
        <dbReference type="Proteomes" id="UP000253551"/>
    </source>
</evidence>
<dbReference type="EMBL" id="PJQM01007407">
    <property type="protein sequence ID" value="RCH78228.1"/>
    <property type="molecule type" value="Genomic_DNA"/>
</dbReference>
<dbReference type="GO" id="GO:0008289">
    <property type="term" value="F:lipid binding"/>
    <property type="evidence" value="ECO:0007669"/>
    <property type="project" value="InterPro"/>
</dbReference>
<dbReference type="GO" id="GO:0005737">
    <property type="term" value="C:cytoplasm"/>
    <property type="evidence" value="ECO:0007669"/>
    <property type="project" value="UniProtKB-ARBA"/>
</dbReference>
<dbReference type="PANTHER" id="PTHR19308:SF14">
    <property type="entry name" value="START DOMAIN-CONTAINING PROTEIN"/>
    <property type="match status" value="1"/>
</dbReference>
<keyword evidence="3" id="KW-1185">Reference proteome</keyword>
<evidence type="ECO:0000313" key="2">
    <source>
        <dbReference type="EMBL" id="RCH78228.1"/>
    </source>
</evidence>
<dbReference type="Gene3D" id="3.30.530.20">
    <property type="match status" value="1"/>
</dbReference>
<proteinExistence type="predicted"/>
<dbReference type="CDD" id="cd00177">
    <property type="entry name" value="START"/>
    <property type="match status" value="1"/>
</dbReference>
<protein>
    <recommendedName>
        <fullName evidence="1">START domain-containing protein</fullName>
    </recommendedName>
</protein>
<gene>
    <name evidence="2" type="ORF">CU098_004711</name>
</gene>
<feature type="domain" description="START" evidence="1">
    <location>
        <begin position="39"/>
        <end position="152"/>
    </location>
</feature>
<reference evidence="2 3" key="1">
    <citation type="journal article" date="2018" name="G3 (Bethesda)">
        <title>Phylogenetic and Phylogenomic Definition of Rhizopus Species.</title>
        <authorList>
            <person name="Gryganskyi A.P."/>
            <person name="Golan J."/>
            <person name="Dolatabadi S."/>
            <person name="Mondo S."/>
            <person name="Robb S."/>
            <person name="Idnurm A."/>
            <person name="Muszewska A."/>
            <person name="Steczkiewicz K."/>
            <person name="Masonjones S."/>
            <person name="Liao H.L."/>
            <person name="Gajdeczka M.T."/>
            <person name="Anike F."/>
            <person name="Vuek A."/>
            <person name="Anishchenko I.M."/>
            <person name="Voigt K."/>
            <person name="de Hoog G.S."/>
            <person name="Smith M.E."/>
            <person name="Heitman J."/>
            <person name="Vilgalys R."/>
            <person name="Stajich J.E."/>
        </authorList>
    </citation>
    <scope>NUCLEOTIDE SEQUENCE [LARGE SCALE GENOMIC DNA]</scope>
    <source>
        <strain evidence="2 3">LSU 92-RS-03</strain>
    </source>
</reference>
<organism evidence="2 3">
    <name type="scientific">Rhizopus stolonifer</name>
    <name type="common">Rhizopus nigricans</name>
    <dbReference type="NCBI Taxonomy" id="4846"/>
    <lineage>
        <taxon>Eukaryota</taxon>
        <taxon>Fungi</taxon>
        <taxon>Fungi incertae sedis</taxon>
        <taxon>Mucoromycota</taxon>
        <taxon>Mucoromycotina</taxon>
        <taxon>Mucoromycetes</taxon>
        <taxon>Mucorales</taxon>
        <taxon>Mucorineae</taxon>
        <taxon>Rhizopodaceae</taxon>
        <taxon>Rhizopus</taxon>
    </lineage>
</organism>
<dbReference type="InterPro" id="IPR002913">
    <property type="entry name" value="START_lipid-bd_dom"/>
</dbReference>
<dbReference type="Pfam" id="PF01852">
    <property type="entry name" value="START"/>
    <property type="match status" value="1"/>
</dbReference>
<sequence>MYTKTYPDSILPVMRSDYEFSDQWTVEQICSVIQCFGARKTWDESFEEGQVIERYSQKEYLIHIKMKSLFPIQRRDFSILTSIESNISSGAVYIASTSVQDNLIPVSESSVRASYVSYGWALIPQKNNTILVTMIAHLNMAGTTPLPSSIVRKLMVILPSSLAKIKRYLDQVGCPPYIRRVAGKITREEFENKQYSMTFIAKHTPSRRSHSSWCTDLRVHESIYPHGFQ</sequence>
<name>A0A367IKP0_RHIST</name>
<dbReference type="InterPro" id="IPR023393">
    <property type="entry name" value="START-like_dom_sf"/>
</dbReference>
<dbReference type="Proteomes" id="UP000253551">
    <property type="component" value="Unassembled WGS sequence"/>
</dbReference>
<dbReference type="InterPro" id="IPR051213">
    <property type="entry name" value="START_lipid_transfer"/>
</dbReference>
<dbReference type="PROSITE" id="PS50848">
    <property type="entry name" value="START"/>
    <property type="match status" value="1"/>
</dbReference>
<dbReference type="AlphaFoldDB" id="A0A367IKP0"/>
<dbReference type="PANTHER" id="PTHR19308">
    <property type="entry name" value="PHOSPHATIDYLCHOLINE TRANSFER PROTEIN"/>
    <property type="match status" value="1"/>
</dbReference>
<accession>A0A367IKP0</accession>
<dbReference type="SUPFAM" id="SSF55961">
    <property type="entry name" value="Bet v1-like"/>
    <property type="match status" value="1"/>
</dbReference>